<sequence length="429" mass="45226">MLDVTAPSFTGTSPNGSSVVLETIDESEVDAAAAPTPDVIGDEDPLLPAEVAYLPADKPGTPILLADSDETAEAPVAAGGTDDEETTTTGDTETAAETAPPPVAAIAPAPEKPGFFASFFANRQPVGSDDSGRGDRRPARTQATGRGQPDGGRVTTVALATPQPRPEVPEVAEASGEGDAGAAVESAATNDRAAETEPTAFLENGPGPAPAPAPQKRGFFANLFSNDGPSEPAERRPVIKREPKPQPVLRLASTGPSRPVVDRSAVGGDALPGVRQDALFEITRKSGLDDDDDIDVHEEHVQVASAAGLARLAPNGLIKQTDHVDIGCLKPSLVRVLKQVERRFGKKVIVTSGYRSPERNRRARGARNSLHMYCAAADVQVPGVSKWDLAAYVRTMPGRGGVGTYCHTKSVHIDVGPERDWNWRCRRRR</sequence>
<dbReference type="GO" id="GO:0006508">
    <property type="term" value="P:proteolysis"/>
    <property type="evidence" value="ECO:0007669"/>
    <property type="project" value="UniProtKB-KW"/>
</dbReference>
<evidence type="ECO:0000256" key="10">
    <source>
        <dbReference type="ARBA" id="ARBA00093448"/>
    </source>
</evidence>
<evidence type="ECO:0000256" key="8">
    <source>
        <dbReference type="ARBA" id="ARBA00023049"/>
    </source>
</evidence>
<dbReference type="Gene3D" id="3.30.1380.10">
    <property type="match status" value="1"/>
</dbReference>
<dbReference type="SUPFAM" id="SSF55166">
    <property type="entry name" value="Hedgehog/DD-peptidase"/>
    <property type="match status" value="1"/>
</dbReference>
<dbReference type="PANTHER" id="PTHR37425:SF1">
    <property type="entry name" value="OUTER MEMBRANE PROTEIN"/>
    <property type="match status" value="1"/>
</dbReference>
<dbReference type="AlphaFoldDB" id="A0A5B8L5I1"/>
<feature type="region of interest" description="Disordered" evidence="12">
    <location>
        <begin position="225"/>
        <end position="268"/>
    </location>
</feature>
<keyword evidence="7" id="KW-0862">Zinc</keyword>
<dbReference type="Proteomes" id="UP000321389">
    <property type="component" value="Chromosome"/>
</dbReference>
<evidence type="ECO:0000313" key="15">
    <source>
        <dbReference type="Proteomes" id="UP000321389"/>
    </source>
</evidence>
<organism evidence="14 15">
    <name type="scientific">Nitratireductor mangrovi</name>
    <dbReference type="NCBI Taxonomy" id="2599600"/>
    <lineage>
        <taxon>Bacteria</taxon>
        <taxon>Pseudomonadati</taxon>
        <taxon>Pseudomonadota</taxon>
        <taxon>Alphaproteobacteria</taxon>
        <taxon>Hyphomicrobiales</taxon>
        <taxon>Phyllobacteriaceae</taxon>
        <taxon>Nitratireductor</taxon>
    </lineage>
</organism>
<keyword evidence="15" id="KW-1185">Reference proteome</keyword>
<dbReference type="PANTHER" id="PTHR37425">
    <property type="match status" value="1"/>
</dbReference>
<name>A0A5B8L5I1_9HYPH</name>
<evidence type="ECO:0000256" key="6">
    <source>
        <dbReference type="ARBA" id="ARBA00022801"/>
    </source>
</evidence>
<evidence type="ECO:0000256" key="9">
    <source>
        <dbReference type="ARBA" id="ARBA00023316"/>
    </source>
</evidence>
<feature type="compositionally biased region" description="Low complexity" evidence="12">
    <location>
        <begin position="171"/>
        <end position="188"/>
    </location>
</feature>
<dbReference type="InterPro" id="IPR010275">
    <property type="entry name" value="MepK"/>
</dbReference>
<evidence type="ECO:0000256" key="11">
    <source>
        <dbReference type="ARBA" id="ARBA00093666"/>
    </source>
</evidence>
<feature type="region of interest" description="Disordered" evidence="12">
    <location>
        <begin position="60"/>
        <end position="213"/>
    </location>
</feature>
<dbReference type="OrthoDB" id="5418604at2"/>
<reference evidence="14" key="1">
    <citation type="submission" date="2020-04" db="EMBL/GenBank/DDBJ databases">
        <title>Nitratireductor sp. nov. isolated from mangrove soil.</title>
        <authorList>
            <person name="Ye Y."/>
        </authorList>
    </citation>
    <scope>NUCLEOTIDE SEQUENCE</scope>
    <source>
        <strain evidence="14">SY7</strain>
    </source>
</reference>
<proteinExistence type="inferred from homology"/>
<dbReference type="GO" id="GO:0071555">
    <property type="term" value="P:cell wall organization"/>
    <property type="evidence" value="ECO:0007669"/>
    <property type="project" value="UniProtKB-KW"/>
</dbReference>
<accession>A0A5B8L5I1</accession>
<evidence type="ECO:0000256" key="7">
    <source>
        <dbReference type="ARBA" id="ARBA00022833"/>
    </source>
</evidence>
<evidence type="ECO:0000256" key="12">
    <source>
        <dbReference type="SAM" id="MobiDB-lite"/>
    </source>
</evidence>
<evidence type="ECO:0000313" key="14">
    <source>
        <dbReference type="EMBL" id="QDZ03164.1"/>
    </source>
</evidence>
<feature type="compositionally biased region" description="Low complexity" evidence="12">
    <location>
        <begin position="87"/>
        <end position="109"/>
    </location>
</feature>
<dbReference type="Pfam" id="PF08291">
    <property type="entry name" value="Peptidase_M15_3"/>
    <property type="match status" value="1"/>
</dbReference>
<evidence type="ECO:0000256" key="4">
    <source>
        <dbReference type="ARBA" id="ARBA00022723"/>
    </source>
</evidence>
<keyword evidence="4" id="KW-0479">Metal-binding</keyword>
<feature type="domain" description="Peptidase M15A C-terminal" evidence="13">
    <location>
        <begin position="311"/>
        <end position="414"/>
    </location>
</feature>
<evidence type="ECO:0000256" key="2">
    <source>
        <dbReference type="ARBA" id="ARBA00004776"/>
    </source>
</evidence>
<keyword evidence="6" id="KW-0378">Hydrolase</keyword>
<dbReference type="EMBL" id="CP042301">
    <property type="protein sequence ID" value="QDZ03164.1"/>
    <property type="molecule type" value="Genomic_DNA"/>
</dbReference>
<comment type="similarity">
    <text evidence="10">Belongs to the peptidase M15 family.</text>
</comment>
<dbReference type="InterPro" id="IPR009045">
    <property type="entry name" value="Zn_M74/Hedgehog-like"/>
</dbReference>
<keyword evidence="9" id="KW-0961">Cell wall biogenesis/degradation</keyword>
<dbReference type="KEGG" id="niy:FQ775_01750"/>
<evidence type="ECO:0000256" key="3">
    <source>
        <dbReference type="ARBA" id="ARBA00022670"/>
    </source>
</evidence>
<keyword evidence="5" id="KW-0732">Signal</keyword>
<evidence type="ECO:0000256" key="5">
    <source>
        <dbReference type="ARBA" id="ARBA00022729"/>
    </source>
</evidence>
<feature type="compositionally biased region" description="Basic and acidic residues" evidence="12">
    <location>
        <begin position="232"/>
        <end position="244"/>
    </location>
</feature>
<keyword evidence="8" id="KW-0482">Metalloprotease</keyword>
<evidence type="ECO:0000259" key="13">
    <source>
        <dbReference type="Pfam" id="PF08291"/>
    </source>
</evidence>
<keyword evidence="3" id="KW-0645">Protease</keyword>
<dbReference type="GO" id="GO:0008237">
    <property type="term" value="F:metallopeptidase activity"/>
    <property type="evidence" value="ECO:0007669"/>
    <property type="project" value="UniProtKB-KW"/>
</dbReference>
<comment type="cofactor">
    <cofactor evidence="1">
        <name>Zn(2+)</name>
        <dbReference type="ChEBI" id="CHEBI:29105"/>
    </cofactor>
</comment>
<comment type="pathway">
    <text evidence="2">Cell wall biogenesis; cell wall polysaccharide biosynthesis.</text>
</comment>
<protein>
    <recommendedName>
        <fullName evidence="11">Murein endopeptidase K</fullName>
    </recommendedName>
</protein>
<gene>
    <name evidence="14" type="ORF">FQ775_01750</name>
</gene>
<dbReference type="GO" id="GO:0046872">
    <property type="term" value="F:metal ion binding"/>
    <property type="evidence" value="ECO:0007669"/>
    <property type="project" value="UniProtKB-KW"/>
</dbReference>
<evidence type="ECO:0000256" key="1">
    <source>
        <dbReference type="ARBA" id="ARBA00001947"/>
    </source>
</evidence>
<dbReference type="InterPro" id="IPR013230">
    <property type="entry name" value="Peptidase_M15A_C"/>
</dbReference>